<evidence type="ECO:0000259" key="13">
    <source>
        <dbReference type="Pfam" id="PF04452"/>
    </source>
</evidence>
<dbReference type="InterPro" id="IPR006700">
    <property type="entry name" value="RsmE"/>
</dbReference>
<dbReference type="EC" id="2.1.1.193" evidence="3 12"/>
<keyword evidence="16" id="KW-1185">Reference proteome</keyword>
<evidence type="ECO:0000256" key="11">
    <source>
        <dbReference type="ARBA" id="ARBA00047944"/>
    </source>
</evidence>
<evidence type="ECO:0000256" key="9">
    <source>
        <dbReference type="ARBA" id="ARBA00022691"/>
    </source>
</evidence>
<dbReference type="InterPro" id="IPR015947">
    <property type="entry name" value="PUA-like_sf"/>
</dbReference>
<evidence type="ECO:0000256" key="10">
    <source>
        <dbReference type="ARBA" id="ARBA00025699"/>
    </source>
</evidence>
<reference evidence="15 16" key="1">
    <citation type="journal article" date="2019" name="Int. J. Syst. Evol. Microbiol.">
        <title>The Global Catalogue of Microorganisms (GCM) 10K type strain sequencing project: providing services to taxonomists for standard genome sequencing and annotation.</title>
        <authorList>
            <consortium name="The Broad Institute Genomics Platform"/>
            <consortium name="The Broad Institute Genome Sequencing Center for Infectious Disease"/>
            <person name="Wu L."/>
            <person name="Ma J."/>
        </authorList>
    </citation>
    <scope>NUCLEOTIDE SEQUENCE [LARGE SCALE GENOMIC DNA]</scope>
    <source>
        <strain evidence="15 16">JCM 10425</strain>
    </source>
</reference>
<dbReference type="Proteomes" id="UP001500967">
    <property type="component" value="Unassembled WGS sequence"/>
</dbReference>
<dbReference type="EMBL" id="BAAAGX010000031">
    <property type="protein sequence ID" value="GAA0271669.1"/>
    <property type="molecule type" value="Genomic_DNA"/>
</dbReference>
<evidence type="ECO:0000256" key="1">
    <source>
        <dbReference type="ARBA" id="ARBA00004496"/>
    </source>
</evidence>
<dbReference type="InterPro" id="IPR046886">
    <property type="entry name" value="RsmE_MTase_dom"/>
</dbReference>
<evidence type="ECO:0000259" key="14">
    <source>
        <dbReference type="Pfam" id="PF20260"/>
    </source>
</evidence>
<gene>
    <name evidence="15" type="ORF">GCM10009539_68750</name>
</gene>
<dbReference type="InterPro" id="IPR029028">
    <property type="entry name" value="Alpha/beta_knot_MTases"/>
</dbReference>
<dbReference type="InterPro" id="IPR029026">
    <property type="entry name" value="tRNA_m1G_MTases_N"/>
</dbReference>
<feature type="domain" description="Ribosomal RNA small subunit methyltransferase E PUA-like" evidence="14">
    <location>
        <begin position="19"/>
        <end position="64"/>
    </location>
</feature>
<evidence type="ECO:0000256" key="3">
    <source>
        <dbReference type="ARBA" id="ARBA00012328"/>
    </source>
</evidence>
<dbReference type="PANTHER" id="PTHR30027">
    <property type="entry name" value="RIBOSOMAL RNA SMALL SUBUNIT METHYLTRANSFERASE E"/>
    <property type="match status" value="1"/>
</dbReference>
<comment type="caution">
    <text evidence="15">The sequence shown here is derived from an EMBL/GenBank/DDBJ whole genome shotgun (WGS) entry which is preliminary data.</text>
</comment>
<evidence type="ECO:0000256" key="4">
    <source>
        <dbReference type="ARBA" id="ARBA00013673"/>
    </source>
</evidence>
<dbReference type="SUPFAM" id="SSF88697">
    <property type="entry name" value="PUA domain-like"/>
    <property type="match status" value="1"/>
</dbReference>
<evidence type="ECO:0000256" key="2">
    <source>
        <dbReference type="ARBA" id="ARBA00005528"/>
    </source>
</evidence>
<keyword evidence="5 12" id="KW-0963">Cytoplasm</keyword>
<dbReference type="Pfam" id="PF04452">
    <property type="entry name" value="Methyltrans_RNA"/>
    <property type="match status" value="1"/>
</dbReference>
<dbReference type="Gene3D" id="2.40.240.20">
    <property type="entry name" value="Hypothetical PUA domain-like, domain 1"/>
    <property type="match status" value="1"/>
</dbReference>
<sequence>MTDPVFLVDELPPVGPAVLDGPEGRHAATVRRLGPGETLLLADGVGGRASCVVVAADRDALRLDVRGIERVPQPSPAVTVVQALPKGDRGEAAVEMMTEAGVDTIVPWSASRSVTRWKEARGDKALGRWRSTAREAAKQSRRLWLPGVADLASTADVRKLLSSHDVAFVLHEDATEPLAVTALAAGTGTIALVVGPEGGIAPDELDGFVAAGAVPVRLGDTVLRTSTAGVAALAVVNARTSRWG</sequence>
<evidence type="ECO:0000256" key="12">
    <source>
        <dbReference type="PIRNR" id="PIRNR015601"/>
    </source>
</evidence>
<dbReference type="NCBIfam" id="NF008693">
    <property type="entry name" value="PRK11713.2-3"/>
    <property type="match status" value="1"/>
</dbReference>
<evidence type="ECO:0000256" key="6">
    <source>
        <dbReference type="ARBA" id="ARBA00022552"/>
    </source>
</evidence>
<comment type="catalytic activity">
    <reaction evidence="11 12">
        <text>uridine(1498) in 16S rRNA + S-adenosyl-L-methionine = N(3)-methyluridine(1498) in 16S rRNA + S-adenosyl-L-homocysteine + H(+)</text>
        <dbReference type="Rhea" id="RHEA:42920"/>
        <dbReference type="Rhea" id="RHEA-COMP:10283"/>
        <dbReference type="Rhea" id="RHEA-COMP:10284"/>
        <dbReference type="ChEBI" id="CHEBI:15378"/>
        <dbReference type="ChEBI" id="CHEBI:57856"/>
        <dbReference type="ChEBI" id="CHEBI:59789"/>
        <dbReference type="ChEBI" id="CHEBI:65315"/>
        <dbReference type="ChEBI" id="CHEBI:74502"/>
        <dbReference type="EC" id="2.1.1.193"/>
    </reaction>
</comment>
<dbReference type="PIRSF" id="PIRSF015601">
    <property type="entry name" value="MTase_slr0722"/>
    <property type="match status" value="1"/>
</dbReference>
<dbReference type="InterPro" id="IPR046887">
    <property type="entry name" value="RsmE_PUA-like"/>
</dbReference>
<name>A0ABN0V280_9ACTN</name>
<comment type="subcellular location">
    <subcellularLocation>
        <location evidence="1 12">Cytoplasm</location>
    </subcellularLocation>
</comment>
<keyword evidence="9 12" id="KW-0949">S-adenosyl-L-methionine</keyword>
<dbReference type="Gene3D" id="3.40.1280.10">
    <property type="match status" value="1"/>
</dbReference>
<accession>A0ABN0V280</accession>
<evidence type="ECO:0000313" key="15">
    <source>
        <dbReference type="EMBL" id="GAA0271669.1"/>
    </source>
</evidence>
<evidence type="ECO:0000256" key="8">
    <source>
        <dbReference type="ARBA" id="ARBA00022679"/>
    </source>
</evidence>
<dbReference type="RefSeq" id="WP_344653121.1">
    <property type="nucleotide sequence ID" value="NZ_BAAAGX010000031.1"/>
</dbReference>
<dbReference type="NCBIfam" id="TIGR00046">
    <property type="entry name" value="RsmE family RNA methyltransferase"/>
    <property type="match status" value="1"/>
</dbReference>
<organism evidence="15 16">
    <name type="scientific">Cryptosporangium japonicum</name>
    <dbReference type="NCBI Taxonomy" id="80872"/>
    <lineage>
        <taxon>Bacteria</taxon>
        <taxon>Bacillati</taxon>
        <taxon>Actinomycetota</taxon>
        <taxon>Actinomycetes</taxon>
        <taxon>Cryptosporangiales</taxon>
        <taxon>Cryptosporangiaceae</taxon>
        <taxon>Cryptosporangium</taxon>
    </lineage>
</organism>
<dbReference type="PANTHER" id="PTHR30027:SF3">
    <property type="entry name" value="16S RRNA (URACIL(1498)-N(3))-METHYLTRANSFERASE"/>
    <property type="match status" value="1"/>
</dbReference>
<dbReference type="Pfam" id="PF20260">
    <property type="entry name" value="PUA_4"/>
    <property type="match status" value="1"/>
</dbReference>
<comment type="similarity">
    <text evidence="2 12">Belongs to the RNA methyltransferase RsmE family.</text>
</comment>
<feature type="domain" description="Ribosomal RNA small subunit methyltransferase E methyltransferase" evidence="13">
    <location>
        <begin position="75"/>
        <end position="236"/>
    </location>
</feature>
<dbReference type="CDD" id="cd18084">
    <property type="entry name" value="RsmE-like"/>
    <property type="match status" value="1"/>
</dbReference>
<keyword evidence="6 12" id="KW-0698">rRNA processing</keyword>
<keyword evidence="8 12" id="KW-0808">Transferase</keyword>
<comment type="function">
    <text evidence="10 12">Specifically methylates the N3 position of the uracil ring of uridine 1498 (m3U1498) in 16S rRNA. Acts on the fully assembled 30S ribosomal subunit.</text>
</comment>
<evidence type="ECO:0000313" key="16">
    <source>
        <dbReference type="Proteomes" id="UP001500967"/>
    </source>
</evidence>
<evidence type="ECO:0000256" key="5">
    <source>
        <dbReference type="ARBA" id="ARBA00022490"/>
    </source>
</evidence>
<dbReference type="SUPFAM" id="SSF75217">
    <property type="entry name" value="alpha/beta knot"/>
    <property type="match status" value="1"/>
</dbReference>
<keyword evidence="7 12" id="KW-0489">Methyltransferase</keyword>
<proteinExistence type="inferred from homology"/>
<evidence type="ECO:0000256" key="7">
    <source>
        <dbReference type="ARBA" id="ARBA00022603"/>
    </source>
</evidence>
<protein>
    <recommendedName>
        <fullName evidence="4 12">Ribosomal RNA small subunit methyltransferase E</fullName>
        <ecNumber evidence="3 12">2.1.1.193</ecNumber>
    </recommendedName>
</protein>